<dbReference type="AlphaFoldDB" id="A0A833RT51"/>
<dbReference type="GO" id="GO:0007131">
    <property type="term" value="P:reciprocal meiotic recombination"/>
    <property type="evidence" value="ECO:0007669"/>
    <property type="project" value="TreeGrafter"/>
</dbReference>
<evidence type="ECO:0000256" key="3">
    <source>
        <dbReference type="ARBA" id="ARBA00006559"/>
    </source>
</evidence>
<dbReference type="CDD" id="cd00223">
    <property type="entry name" value="TOPRIM_TopoIIB_SPO"/>
    <property type="match status" value="1"/>
</dbReference>
<evidence type="ECO:0000256" key="5">
    <source>
        <dbReference type="ARBA" id="ARBA00022723"/>
    </source>
</evidence>
<dbReference type="PANTHER" id="PTHR10848:SF0">
    <property type="entry name" value="MEIOTIC RECOMBINATION PROTEIN SPO11"/>
    <property type="match status" value="1"/>
</dbReference>
<dbReference type="Proteomes" id="UP000623129">
    <property type="component" value="Unassembled WGS sequence"/>
</dbReference>
<evidence type="ECO:0000313" key="14">
    <source>
        <dbReference type="Proteomes" id="UP000623129"/>
    </source>
</evidence>
<accession>A0A833RT51</accession>
<comment type="caution">
    <text evidence="13">The sequence shown here is derived from an EMBL/GenBank/DDBJ whole genome shotgun (WGS) entry which is preliminary data.</text>
</comment>
<evidence type="ECO:0000259" key="12">
    <source>
        <dbReference type="Pfam" id="PF21180"/>
    </source>
</evidence>
<keyword evidence="6" id="KW-0460">Magnesium</keyword>
<evidence type="ECO:0000256" key="7">
    <source>
        <dbReference type="ARBA" id="ARBA00023029"/>
    </source>
</evidence>
<dbReference type="FunFam" id="1.10.10.10:FF:000487">
    <property type="entry name" value="Meiotic recombination protein SPO11-2"/>
    <property type="match status" value="1"/>
</dbReference>
<dbReference type="GO" id="GO:0003918">
    <property type="term" value="F:DNA topoisomerase type II (double strand cut, ATP-hydrolyzing) activity"/>
    <property type="evidence" value="ECO:0007669"/>
    <property type="project" value="UniProtKB-UniRule"/>
</dbReference>
<name>A0A833RT51_9POAL</name>
<dbReference type="Pfam" id="PF21180">
    <property type="entry name" value="TOP6A-Spo11_Toprim"/>
    <property type="match status" value="1"/>
</dbReference>
<keyword evidence="8 10" id="KW-0238">DNA-binding</keyword>
<evidence type="ECO:0000313" key="13">
    <source>
        <dbReference type="EMBL" id="KAF3341376.1"/>
    </source>
</evidence>
<dbReference type="GO" id="GO:0042138">
    <property type="term" value="P:meiotic DNA double-strand break formation"/>
    <property type="evidence" value="ECO:0007669"/>
    <property type="project" value="TreeGrafter"/>
</dbReference>
<evidence type="ECO:0000259" key="11">
    <source>
        <dbReference type="Pfam" id="PF04406"/>
    </source>
</evidence>
<dbReference type="PROSITE" id="PS52041">
    <property type="entry name" value="TOPO_IIB"/>
    <property type="match status" value="1"/>
</dbReference>
<dbReference type="InterPro" id="IPR034136">
    <property type="entry name" value="TOPRIM_Topo6A/Spo11"/>
</dbReference>
<dbReference type="SUPFAM" id="SSF56726">
    <property type="entry name" value="DNA topoisomerase IV, alpha subunit"/>
    <property type="match status" value="1"/>
</dbReference>
<dbReference type="GO" id="GO:0046872">
    <property type="term" value="F:metal ion binding"/>
    <property type="evidence" value="ECO:0007669"/>
    <property type="project" value="UniProtKB-KW"/>
</dbReference>
<dbReference type="OrthoDB" id="5377392at2759"/>
<dbReference type="InterPro" id="IPR013049">
    <property type="entry name" value="Spo11/TopoVI_A_N"/>
</dbReference>
<evidence type="ECO:0000256" key="2">
    <source>
        <dbReference type="ARBA" id="ARBA00001946"/>
    </source>
</evidence>
<keyword evidence="7 10" id="KW-0799">Topoisomerase</keyword>
<feature type="domain" description="Spo11/DNA topoisomerase VI subunit A N-terminal" evidence="11">
    <location>
        <begin position="102"/>
        <end position="165"/>
    </location>
</feature>
<dbReference type="PANTHER" id="PTHR10848">
    <property type="entry name" value="MEIOTIC RECOMBINATION PROTEIN SPO11"/>
    <property type="match status" value="1"/>
</dbReference>
<dbReference type="EC" id="5.6.2.2" evidence="4"/>
<evidence type="ECO:0000256" key="9">
    <source>
        <dbReference type="ARBA" id="ARBA00023235"/>
    </source>
</evidence>
<keyword evidence="5" id="KW-0479">Metal-binding</keyword>
<feature type="active site" description="O-(5'-phospho-DNA)-tyrosine intermediate" evidence="10">
    <location>
        <position position="130"/>
    </location>
</feature>
<dbReference type="Gene3D" id="3.40.1360.10">
    <property type="match status" value="1"/>
</dbReference>
<dbReference type="GO" id="GO:0005524">
    <property type="term" value="F:ATP binding"/>
    <property type="evidence" value="ECO:0007669"/>
    <property type="project" value="InterPro"/>
</dbReference>
<proteinExistence type="inferred from homology"/>
<evidence type="ECO:0000256" key="6">
    <source>
        <dbReference type="ARBA" id="ARBA00022842"/>
    </source>
</evidence>
<dbReference type="Gene3D" id="1.10.10.10">
    <property type="entry name" value="Winged helix-like DNA-binding domain superfamily/Winged helix DNA-binding domain"/>
    <property type="match status" value="1"/>
</dbReference>
<evidence type="ECO:0000256" key="4">
    <source>
        <dbReference type="ARBA" id="ARBA00012895"/>
    </source>
</evidence>
<dbReference type="GO" id="GO:0000706">
    <property type="term" value="P:meiotic DNA double-strand break processing"/>
    <property type="evidence" value="ECO:0007669"/>
    <property type="project" value="TreeGrafter"/>
</dbReference>
<gene>
    <name evidence="13" type="ORF">FCM35_KLT00014</name>
</gene>
<sequence length="389" mass="43780">MDESETEADTDLIRSTLFYSDHRLCSADILSPSQARARIEVAVLNFLKVLSSPNPAISSLPLINRRSENCGLRHGLLSDVSSVFLSHSFCRRSLMRVNDAKAFVRVWKVMEVCFMILGEGKLVTQRELFYRLLSDSPQYFSSQQQANSTVQDVVSLLRCTRHSLGLMASSRGSIIGRLIFHAPGEEILDCTTLGPAGHAISGDFNLLGRLVFRSDARYIIVVEKDAVFQRLSEDRLFSQLPSILITAKGYPDLASRFLLHRLSENFPSMPIFALVDWNPAGLAIICTYKFGSISMGLESYRYACNVKWLGLRGNDLHLIPESAFIEMKPRDHQISKSLLSSSFLPEAYKMELEKMVEAGRRAEIEALYCHGFDFLGKYVVEKIVQADYI</sequence>
<evidence type="ECO:0000256" key="8">
    <source>
        <dbReference type="ARBA" id="ARBA00023125"/>
    </source>
</evidence>
<dbReference type="InterPro" id="IPR036078">
    <property type="entry name" value="Spo11/TopoVI_A_sf"/>
</dbReference>
<dbReference type="InterPro" id="IPR002815">
    <property type="entry name" value="Spo11/TopoVI_A"/>
</dbReference>
<keyword evidence="14" id="KW-1185">Reference proteome</keyword>
<protein>
    <recommendedName>
        <fullName evidence="4">DNA topoisomerase (ATP-hydrolyzing)</fullName>
        <ecNumber evidence="4">5.6.2.2</ecNumber>
    </recommendedName>
</protein>
<comment type="similarity">
    <text evidence="3 10">Belongs to the TOP6A family.</text>
</comment>
<feature type="domain" description="Topoisomerase 6 subunit A/Spo11 TOPRIM" evidence="12">
    <location>
        <begin position="218"/>
        <end position="383"/>
    </location>
</feature>
<comment type="catalytic activity">
    <reaction evidence="1 10">
        <text>ATP-dependent breakage, passage and rejoining of double-stranded DNA.</text>
        <dbReference type="EC" id="5.6.2.2"/>
    </reaction>
</comment>
<dbReference type="InterPro" id="IPR036388">
    <property type="entry name" value="WH-like_DNA-bd_sf"/>
</dbReference>
<dbReference type="PRINTS" id="PR01550">
    <property type="entry name" value="TOP6AFAMILY"/>
</dbReference>
<dbReference type="Pfam" id="PF04406">
    <property type="entry name" value="TP6A_N"/>
    <property type="match status" value="1"/>
</dbReference>
<dbReference type="EMBL" id="SWLB01000001">
    <property type="protein sequence ID" value="KAF3341376.1"/>
    <property type="molecule type" value="Genomic_DNA"/>
</dbReference>
<evidence type="ECO:0000256" key="10">
    <source>
        <dbReference type="PROSITE-ProRule" id="PRU01385"/>
    </source>
</evidence>
<evidence type="ECO:0000256" key="1">
    <source>
        <dbReference type="ARBA" id="ARBA00000185"/>
    </source>
</evidence>
<dbReference type="GO" id="GO:0000228">
    <property type="term" value="C:nuclear chromosome"/>
    <property type="evidence" value="ECO:0007669"/>
    <property type="project" value="TreeGrafter"/>
</dbReference>
<organism evidence="13 14">
    <name type="scientific">Carex littledalei</name>
    <dbReference type="NCBI Taxonomy" id="544730"/>
    <lineage>
        <taxon>Eukaryota</taxon>
        <taxon>Viridiplantae</taxon>
        <taxon>Streptophyta</taxon>
        <taxon>Embryophyta</taxon>
        <taxon>Tracheophyta</taxon>
        <taxon>Spermatophyta</taxon>
        <taxon>Magnoliopsida</taxon>
        <taxon>Liliopsida</taxon>
        <taxon>Poales</taxon>
        <taxon>Cyperaceae</taxon>
        <taxon>Cyperoideae</taxon>
        <taxon>Cariceae</taxon>
        <taxon>Carex</taxon>
        <taxon>Carex subgen. Euthyceras</taxon>
    </lineage>
</organism>
<reference evidence="13" key="1">
    <citation type="submission" date="2020-01" db="EMBL/GenBank/DDBJ databases">
        <title>Genome sequence of Kobresia littledalei, the first chromosome-level genome in the family Cyperaceae.</title>
        <authorList>
            <person name="Qu G."/>
        </authorList>
    </citation>
    <scope>NUCLEOTIDE SEQUENCE</scope>
    <source>
        <strain evidence="13">C.B.Clarke</strain>
        <tissue evidence="13">Leaf</tissue>
    </source>
</reference>
<comment type="cofactor">
    <cofactor evidence="2">
        <name>Mg(2+)</name>
        <dbReference type="ChEBI" id="CHEBI:18420"/>
    </cofactor>
</comment>
<keyword evidence="9 10" id="KW-0413">Isomerase</keyword>
<dbReference type="GO" id="GO:0003677">
    <property type="term" value="F:DNA binding"/>
    <property type="evidence" value="ECO:0007669"/>
    <property type="project" value="UniProtKB-UniRule"/>
</dbReference>